<sequence>MSDTFTVLRDCLVTEFDVPADRVAPGATLASLELDSLALVELSLLVEERIGATVSDIRPESTLGDLAARADAARAADPATAASTTLASSAVS</sequence>
<name>A0ABW0WWS9_9ACTN</name>
<dbReference type="Proteomes" id="UP001595975">
    <property type="component" value="Unassembled WGS sequence"/>
</dbReference>
<keyword evidence="3" id="KW-1185">Reference proteome</keyword>
<evidence type="ECO:0000313" key="3">
    <source>
        <dbReference type="Proteomes" id="UP001595975"/>
    </source>
</evidence>
<feature type="domain" description="Carrier" evidence="1">
    <location>
        <begin position="7"/>
        <end position="68"/>
    </location>
</feature>
<accession>A0ABW0WWS9</accession>
<dbReference type="EMBL" id="JBHSOF010000006">
    <property type="protein sequence ID" value="MFC5662727.1"/>
    <property type="molecule type" value="Genomic_DNA"/>
</dbReference>
<reference evidence="3" key="1">
    <citation type="journal article" date="2019" name="Int. J. Syst. Evol. Microbiol.">
        <title>The Global Catalogue of Microorganisms (GCM) 10K type strain sequencing project: providing services to taxonomists for standard genome sequencing and annotation.</title>
        <authorList>
            <consortium name="The Broad Institute Genomics Platform"/>
            <consortium name="The Broad Institute Genome Sequencing Center for Infectious Disease"/>
            <person name="Wu L."/>
            <person name="Ma J."/>
        </authorList>
    </citation>
    <scope>NUCLEOTIDE SEQUENCE [LARGE SCALE GENOMIC DNA]</scope>
    <source>
        <strain evidence="3">CGMCC 4.1437</strain>
    </source>
</reference>
<proteinExistence type="predicted"/>
<organism evidence="2 3">
    <name type="scientific">Kitasatospora misakiensis</name>
    <dbReference type="NCBI Taxonomy" id="67330"/>
    <lineage>
        <taxon>Bacteria</taxon>
        <taxon>Bacillati</taxon>
        <taxon>Actinomycetota</taxon>
        <taxon>Actinomycetes</taxon>
        <taxon>Kitasatosporales</taxon>
        <taxon>Streptomycetaceae</taxon>
        <taxon>Kitasatospora</taxon>
    </lineage>
</organism>
<dbReference type="Pfam" id="PF00550">
    <property type="entry name" value="PP-binding"/>
    <property type="match status" value="1"/>
</dbReference>
<gene>
    <name evidence="2" type="ORF">ACFP3U_06980</name>
</gene>
<comment type="caution">
    <text evidence="2">The sequence shown here is derived from an EMBL/GenBank/DDBJ whole genome shotgun (WGS) entry which is preliminary data.</text>
</comment>
<evidence type="ECO:0000259" key="1">
    <source>
        <dbReference type="Pfam" id="PF00550"/>
    </source>
</evidence>
<dbReference type="InterPro" id="IPR036736">
    <property type="entry name" value="ACP-like_sf"/>
</dbReference>
<evidence type="ECO:0000313" key="2">
    <source>
        <dbReference type="EMBL" id="MFC5662727.1"/>
    </source>
</evidence>
<dbReference type="RefSeq" id="WP_380224355.1">
    <property type="nucleotide sequence ID" value="NZ_JBHSOF010000006.1"/>
</dbReference>
<dbReference type="Gene3D" id="1.10.1200.10">
    <property type="entry name" value="ACP-like"/>
    <property type="match status" value="1"/>
</dbReference>
<dbReference type="InterPro" id="IPR009081">
    <property type="entry name" value="PP-bd_ACP"/>
</dbReference>
<protein>
    <submittedName>
        <fullName evidence="2">Acyl carrier protein</fullName>
    </submittedName>
</protein>
<dbReference type="SUPFAM" id="SSF47336">
    <property type="entry name" value="ACP-like"/>
    <property type="match status" value="1"/>
</dbReference>